<evidence type="ECO:0000256" key="3">
    <source>
        <dbReference type="ARBA" id="ARBA00022475"/>
    </source>
</evidence>
<dbReference type="InterPro" id="IPR020846">
    <property type="entry name" value="MFS_dom"/>
</dbReference>
<dbReference type="GO" id="GO:0022857">
    <property type="term" value="F:transmembrane transporter activity"/>
    <property type="evidence" value="ECO:0007669"/>
    <property type="project" value="InterPro"/>
</dbReference>
<dbReference type="InterPro" id="IPR004638">
    <property type="entry name" value="EmrB-like"/>
</dbReference>
<dbReference type="KEGG" id="amah:DLM_0584"/>
<feature type="transmembrane region" description="Helical" evidence="7">
    <location>
        <begin position="330"/>
        <end position="348"/>
    </location>
</feature>
<evidence type="ECO:0000256" key="7">
    <source>
        <dbReference type="SAM" id="Phobius"/>
    </source>
</evidence>
<feature type="transmembrane region" description="Helical" evidence="7">
    <location>
        <begin position="432"/>
        <end position="450"/>
    </location>
</feature>
<dbReference type="CDD" id="cd17503">
    <property type="entry name" value="MFS_LmrB_MDR_like"/>
    <property type="match status" value="1"/>
</dbReference>
<comment type="subcellular location">
    <subcellularLocation>
        <location evidence="1">Cell membrane</location>
        <topology evidence="1">Multi-pass membrane protein</topology>
    </subcellularLocation>
</comment>
<feature type="transmembrane region" description="Helical" evidence="7">
    <location>
        <begin position="135"/>
        <end position="157"/>
    </location>
</feature>
<reference evidence="9 10" key="2">
    <citation type="journal article" date="2017" name="Genome Announc.">
        <title>Draft genome sequence of Aquitalea magnusonii strain H3, a plant growth-promoting bacterium of duckweed Lemna minor.</title>
        <authorList>
            <person name="Ishizawa H."/>
            <person name="Kuroda M."/>
            <person name="Ike M."/>
        </authorList>
    </citation>
    <scope>NUCLEOTIDE SEQUENCE [LARGE SCALE GENOMIC DNA]</scope>
    <source>
        <strain evidence="9 10">H3</strain>
    </source>
</reference>
<evidence type="ECO:0000256" key="5">
    <source>
        <dbReference type="ARBA" id="ARBA00022989"/>
    </source>
</evidence>
<reference evidence="10" key="1">
    <citation type="journal article" date="2017" name="Biotechnol. Biofuels">
        <title>Evaluation of environmental bacterial communities as a factor affecting the growth of duckweed Lemna minor.</title>
        <authorList>
            <person name="Ishizawa H."/>
            <person name="Kuroda M."/>
            <person name="Morikawa M."/>
            <person name="Ike M."/>
        </authorList>
    </citation>
    <scope>NUCLEOTIDE SEQUENCE [LARGE SCALE GENOMIC DNA]</scope>
    <source>
        <strain evidence="10">H3</strain>
    </source>
</reference>
<keyword evidence="6 7" id="KW-0472">Membrane</keyword>
<dbReference type="AlphaFoldDB" id="A0A3G9G9M7"/>
<dbReference type="PRINTS" id="PR01036">
    <property type="entry name" value="TCRTETB"/>
</dbReference>
<dbReference type="InterPro" id="IPR011701">
    <property type="entry name" value="MFS"/>
</dbReference>
<evidence type="ECO:0000256" key="2">
    <source>
        <dbReference type="ARBA" id="ARBA00022448"/>
    </source>
</evidence>
<feature type="transmembrane region" description="Helical" evidence="7">
    <location>
        <begin position="298"/>
        <end position="318"/>
    </location>
</feature>
<feature type="transmembrane region" description="Helical" evidence="7">
    <location>
        <begin position="46"/>
        <end position="65"/>
    </location>
</feature>
<dbReference type="SUPFAM" id="SSF103473">
    <property type="entry name" value="MFS general substrate transporter"/>
    <property type="match status" value="1"/>
</dbReference>
<dbReference type="PANTHER" id="PTHR42718:SF46">
    <property type="entry name" value="BLR6921 PROTEIN"/>
    <property type="match status" value="1"/>
</dbReference>
<organism evidence="9 10">
    <name type="scientific">Aquitalea magnusonii</name>
    <dbReference type="NCBI Taxonomy" id="332411"/>
    <lineage>
        <taxon>Bacteria</taxon>
        <taxon>Pseudomonadati</taxon>
        <taxon>Pseudomonadota</taxon>
        <taxon>Betaproteobacteria</taxon>
        <taxon>Neisseriales</taxon>
        <taxon>Chromobacteriaceae</taxon>
        <taxon>Aquitalea</taxon>
    </lineage>
</organism>
<feature type="transmembrane region" description="Helical" evidence="7">
    <location>
        <begin position="223"/>
        <end position="246"/>
    </location>
</feature>
<reference evidence="10" key="3">
    <citation type="journal article" date="2017" name="Plant Physiol. Biochem.">
        <title>Differential oxidative and antioxidative response of duckweed Lemna minor toward plant growth promoting/inhibiting bacteria.</title>
        <authorList>
            <person name="Ishizawa H."/>
            <person name="Kuroda M."/>
            <person name="Morikawa M."/>
            <person name="Ike M."/>
        </authorList>
    </citation>
    <scope>NUCLEOTIDE SEQUENCE [LARGE SCALE GENOMIC DNA]</scope>
    <source>
        <strain evidence="10">H3</strain>
    </source>
</reference>
<dbReference type="EMBL" id="AP018823">
    <property type="protein sequence ID" value="BBF84245.1"/>
    <property type="molecule type" value="Genomic_DNA"/>
</dbReference>
<dbReference type="Proteomes" id="UP000198290">
    <property type="component" value="Chromosome"/>
</dbReference>
<feature type="transmembrane region" description="Helical" evidence="7">
    <location>
        <begin position="102"/>
        <end position="123"/>
    </location>
</feature>
<feature type="transmembrane region" description="Helical" evidence="7">
    <location>
        <begin position="401"/>
        <end position="420"/>
    </location>
</feature>
<evidence type="ECO:0000313" key="10">
    <source>
        <dbReference type="Proteomes" id="UP000198290"/>
    </source>
</evidence>
<dbReference type="Gene3D" id="1.20.1250.20">
    <property type="entry name" value="MFS general substrate transporter like domains"/>
    <property type="match status" value="1"/>
</dbReference>
<dbReference type="PANTHER" id="PTHR42718">
    <property type="entry name" value="MAJOR FACILITATOR SUPERFAMILY MULTIDRUG TRANSPORTER MFSC"/>
    <property type="match status" value="1"/>
</dbReference>
<keyword evidence="5 7" id="KW-1133">Transmembrane helix</keyword>
<evidence type="ECO:0000256" key="4">
    <source>
        <dbReference type="ARBA" id="ARBA00022692"/>
    </source>
</evidence>
<feature type="transmembrane region" description="Helical" evidence="7">
    <location>
        <begin position="258"/>
        <end position="278"/>
    </location>
</feature>
<keyword evidence="3" id="KW-1003">Cell membrane</keyword>
<sequence length="472" mass="50908">MQFLLARGMLTPLIIATALFMENMDATVISTSLPAIAQDLLVDPVALKLALTSYLVSLAVFIPVSGWMADRFGARRIFRSAILVFMAGSILCGFSGSLESFVLARFVQGMGGAMMVPVGRLVILRTTRKDELVRALSYLTIPALLGPVIGPPLGGFITTYFHWRWIFFINIPIGLLGMVLAKRYIEDLRDENVPALDKTGFFLSGVGLSMLMLGLATEGKHMLSANLSVAVSVAGGLLLLAYLLHYRRVNEPLLDLSLLRLPTFHASVLGGFLIRMGIGATPFLLPLMLQLGFGYSPFQSGLLTCSTAVGAIFMKTIVSKVLERFGFKQVLIWNAVLVAISMAVYGLFRPDTPHWVMLLVFVLGGFLRSLQFTSLNAIAFADVAQARMSHATSLSSVAQQLAAGFGVTVAAIILQTTAGLQAHGTLQSSDFAWSFLVMGMLTLLSVAFFWRLDGNAGAALAGRGEDSKKQAQ</sequence>
<protein>
    <submittedName>
        <fullName evidence="9">Probable multidrug efflux protein</fullName>
    </submittedName>
</protein>
<proteinExistence type="predicted"/>
<gene>
    <name evidence="9" type="ORF">DLM_0584</name>
</gene>
<accession>A0A3G9G9M7</accession>
<feature type="transmembrane region" description="Helical" evidence="7">
    <location>
        <begin position="354"/>
        <end position="380"/>
    </location>
</feature>
<dbReference type="GO" id="GO:0005886">
    <property type="term" value="C:plasma membrane"/>
    <property type="evidence" value="ECO:0007669"/>
    <property type="project" value="UniProtKB-SubCell"/>
</dbReference>
<feature type="transmembrane region" description="Helical" evidence="7">
    <location>
        <begin position="201"/>
        <end position="217"/>
    </location>
</feature>
<evidence type="ECO:0000313" key="9">
    <source>
        <dbReference type="EMBL" id="BBF84245.1"/>
    </source>
</evidence>
<name>A0A3G9G9M7_9NEIS</name>
<dbReference type="NCBIfam" id="TIGR00711">
    <property type="entry name" value="efflux_EmrB"/>
    <property type="match status" value="1"/>
</dbReference>
<feature type="transmembrane region" description="Helical" evidence="7">
    <location>
        <begin position="163"/>
        <end position="181"/>
    </location>
</feature>
<keyword evidence="2" id="KW-0813">Transport</keyword>
<dbReference type="STRING" id="332411.VI06_00325"/>
<dbReference type="InterPro" id="IPR036259">
    <property type="entry name" value="MFS_trans_sf"/>
</dbReference>
<feature type="transmembrane region" description="Helical" evidence="7">
    <location>
        <begin position="77"/>
        <end position="96"/>
    </location>
</feature>
<dbReference type="Pfam" id="PF07690">
    <property type="entry name" value="MFS_1"/>
    <property type="match status" value="2"/>
</dbReference>
<feature type="domain" description="Major facilitator superfamily (MFS) profile" evidence="8">
    <location>
        <begin position="11"/>
        <end position="457"/>
    </location>
</feature>
<evidence type="ECO:0000256" key="1">
    <source>
        <dbReference type="ARBA" id="ARBA00004651"/>
    </source>
</evidence>
<evidence type="ECO:0000259" key="8">
    <source>
        <dbReference type="PROSITE" id="PS50850"/>
    </source>
</evidence>
<keyword evidence="4 7" id="KW-0812">Transmembrane</keyword>
<evidence type="ECO:0000256" key="6">
    <source>
        <dbReference type="ARBA" id="ARBA00023136"/>
    </source>
</evidence>
<dbReference type="PROSITE" id="PS50850">
    <property type="entry name" value="MFS"/>
    <property type="match status" value="1"/>
</dbReference>
<keyword evidence="10" id="KW-1185">Reference proteome</keyword>
<dbReference type="Gene3D" id="1.20.1720.10">
    <property type="entry name" value="Multidrug resistance protein D"/>
    <property type="match status" value="1"/>
</dbReference>